<proteinExistence type="predicted"/>
<protein>
    <submittedName>
        <fullName evidence="1">Uncharacterized protein</fullName>
    </submittedName>
</protein>
<reference evidence="1" key="1">
    <citation type="submission" date="2020-03" db="EMBL/GenBank/DDBJ databases">
        <title>The deep terrestrial virosphere.</title>
        <authorList>
            <person name="Holmfeldt K."/>
            <person name="Nilsson E."/>
            <person name="Simone D."/>
            <person name="Lopez-Fernandez M."/>
            <person name="Wu X."/>
            <person name="de Brujin I."/>
            <person name="Lundin D."/>
            <person name="Andersson A."/>
            <person name="Bertilsson S."/>
            <person name="Dopson M."/>
        </authorList>
    </citation>
    <scope>NUCLEOTIDE SEQUENCE</scope>
    <source>
        <strain evidence="1">TM448B08560</strain>
    </source>
</reference>
<sequence length="64" mass="7163">MIKVTQEVDVYEVDKKKADTSMLVNSYPSKEVDFIVLIVGGHSYTVRGWDLEAAIDNAMNKGDK</sequence>
<accession>A0A6M3Y6X4</accession>
<dbReference type="EMBL" id="MT145180">
    <property type="protein sequence ID" value="QJI04446.1"/>
    <property type="molecule type" value="Genomic_DNA"/>
</dbReference>
<gene>
    <name evidence="1" type="ORF">TM448B08560_0009</name>
</gene>
<organism evidence="1">
    <name type="scientific">viral metagenome</name>
    <dbReference type="NCBI Taxonomy" id="1070528"/>
    <lineage>
        <taxon>unclassified sequences</taxon>
        <taxon>metagenomes</taxon>
        <taxon>organismal metagenomes</taxon>
    </lineage>
</organism>
<dbReference type="AlphaFoldDB" id="A0A6M3Y6X4"/>
<name>A0A6M3Y6X4_9ZZZZ</name>
<evidence type="ECO:0000313" key="1">
    <source>
        <dbReference type="EMBL" id="QJI04446.1"/>
    </source>
</evidence>